<comment type="caution">
    <text evidence="2">The sequence shown here is derived from an EMBL/GenBank/DDBJ whole genome shotgun (WGS) entry which is preliminary data.</text>
</comment>
<keyword evidence="1" id="KW-0812">Transmembrane</keyword>
<sequence>MIWLVILFSFIQASEISNSAEVWIGLKYGLQKNGKPGVCMNTYPTLVSAYDSYIASLASNTLSPKLSAFKQLSNQFTQFVSVCNFQNLFDDIFTIYKWSVLQPILMILAENLTYFIELVQLFIMSIENGFYYNIGLYLGLIIQLLFTFNI</sequence>
<evidence type="ECO:0000256" key="1">
    <source>
        <dbReference type="SAM" id="Phobius"/>
    </source>
</evidence>
<keyword evidence="1" id="KW-1133">Transmembrane helix</keyword>
<evidence type="ECO:0000313" key="3">
    <source>
        <dbReference type="Proteomes" id="UP000187209"/>
    </source>
</evidence>
<reference evidence="2 3" key="1">
    <citation type="submission" date="2016-11" db="EMBL/GenBank/DDBJ databases">
        <title>The macronuclear genome of Stentor coeruleus: a giant cell with tiny introns.</title>
        <authorList>
            <person name="Slabodnick M."/>
            <person name="Ruby J.G."/>
            <person name="Reiff S.B."/>
            <person name="Swart E.C."/>
            <person name="Gosai S."/>
            <person name="Prabakaran S."/>
            <person name="Witkowska E."/>
            <person name="Larue G.E."/>
            <person name="Fisher S."/>
            <person name="Freeman R.M."/>
            <person name="Gunawardena J."/>
            <person name="Chu W."/>
            <person name="Stover N.A."/>
            <person name="Gregory B.D."/>
            <person name="Nowacki M."/>
            <person name="Derisi J."/>
            <person name="Roy S.W."/>
            <person name="Marshall W.F."/>
            <person name="Sood P."/>
        </authorList>
    </citation>
    <scope>NUCLEOTIDE SEQUENCE [LARGE SCALE GENOMIC DNA]</scope>
    <source>
        <strain evidence="2">WM001</strain>
    </source>
</reference>
<keyword evidence="1" id="KW-0472">Membrane</keyword>
<feature type="transmembrane region" description="Helical" evidence="1">
    <location>
        <begin position="130"/>
        <end position="148"/>
    </location>
</feature>
<dbReference type="Proteomes" id="UP000187209">
    <property type="component" value="Unassembled WGS sequence"/>
</dbReference>
<keyword evidence="3" id="KW-1185">Reference proteome</keyword>
<gene>
    <name evidence="2" type="ORF">SteCoe_27149</name>
</gene>
<organism evidence="2 3">
    <name type="scientific">Stentor coeruleus</name>
    <dbReference type="NCBI Taxonomy" id="5963"/>
    <lineage>
        <taxon>Eukaryota</taxon>
        <taxon>Sar</taxon>
        <taxon>Alveolata</taxon>
        <taxon>Ciliophora</taxon>
        <taxon>Postciliodesmatophora</taxon>
        <taxon>Heterotrichea</taxon>
        <taxon>Heterotrichida</taxon>
        <taxon>Stentoridae</taxon>
        <taxon>Stentor</taxon>
    </lineage>
</organism>
<name>A0A1R2BB54_9CILI</name>
<proteinExistence type="predicted"/>
<dbReference type="AlphaFoldDB" id="A0A1R2BB54"/>
<dbReference type="EMBL" id="MPUH01000779">
    <property type="protein sequence ID" value="OMJ74031.1"/>
    <property type="molecule type" value="Genomic_DNA"/>
</dbReference>
<protein>
    <submittedName>
        <fullName evidence="2">Uncharacterized protein</fullName>
    </submittedName>
</protein>
<evidence type="ECO:0000313" key="2">
    <source>
        <dbReference type="EMBL" id="OMJ74031.1"/>
    </source>
</evidence>
<accession>A0A1R2BB54</accession>